<dbReference type="EMBL" id="JBJQND010000002">
    <property type="protein sequence ID" value="KAL3885034.1"/>
    <property type="molecule type" value="Genomic_DNA"/>
</dbReference>
<dbReference type="InterPro" id="IPR036179">
    <property type="entry name" value="Ig-like_dom_sf"/>
</dbReference>
<proteinExistence type="predicted"/>
<dbReference type="InterPro" id="IPR051170">
    <property type="entry name" value="Neural/epithelial_adhesion"/>
</dbReference>
<keyword evidence="3" id="KW-1015">Disulfide bond</keyword>
<dbReference type="PANTHER" id="PTHR12231:SF253">
    <property type="entry name" value="DPR-INTERACTING PROTEIN ETA, ISOFORM B-RELATED"/>
    <property type="match status" value="1"/>
</dbReference>
<evidence type="ECO:0000313" key="7">
    <source>
        <dbReference type="Proteomes" id="UP001634394"/>
    </source>
</evidence>
<gene>
    <name evidence="6" type="ORF">ACJMK2_025133</name>
</gene>
<dbReference type="SMART" id="SM00408">
    <property type="entry name" value="IGc2"/>
    <property type="match status" value="2"/>
</dbReference>
<dbReference type="CDD" id="cd00096">
    <property type="entry name" value="Ig"/>
    <property type="match status" value="1"/>
</dbReference>
<dbReference type="SMART" id="SM00409">
    <property type="entry name" value="IG"/>
    <property type="match status" value="2"/>
</dbReference>
<sequence length="215" mass="23357">MCNFYKCGPNWTAVYHTVPNIRPAQPHTTLPTTTLSSLLPPLVSGLMTINRNSDTILSCNSNEPGVTYTWLYQGSRLLPPGVHLIDARHLAILGATSSNVGTFTCVINKNGHEAASKINVTIVSDKAHVTSVVASPNRPQAGHRVDIHCNATGYPYPSIYWSYTDTMGTTYIPSSTSFPDPTTIRINNFQPSLHGGTWSCIAKNSLGVDRLSIQM</sequence>
<dbReference type="InterPro" id="IPR007110">
    <property type="entry name" value="Ig-like_dom"/>
</dbReference>
<dbReference type="Pfam" id="PF13927">
    <property type="entry name" value="Ig_3"/>
    <property type="match status" value="1"/>
</dbReference>
<dbReference type="Proteomes" id="UP001634394">
    <property type="component" value="Unassembled WGS sequence"/>
</dbReference>
<evidence type="ECO:0000256" key="3">
    <source>
        <dbReference type="ARBA" id="ARBA00023157"/>
    </source>
</evidence>
<evidence type="ECO:0000259" key="5">
    <source>
        <dbReference type="PROSITE" id="PS50835"/>
    </source>
</evidence>
<comment type="caution">
    <text evidence="6">The sequence shown here is derived from an EMBL/GenBank/DDBJ whole genome shotgun (WGS) entry which is preliminary data.</text>
</comment>
<feature type="domain" description="Ig-like" evidence="5">
    <location>
        <begin position="127"/>
        <end position="215"/>
    </location>
</feature>
<name>A0ABD3XFJ2_SINWO</name>
<keyword evidence="4" id="KW-0393">Immunoglobulin domain</keyword>
<reference evidence="6 7" key="1">
    <citation type="submission" date="2024-11" db="EMBL/GenBank/DDBJ databases">
        <title>Chromosome-level genome assembly of the freshwater bivalve Anodonta woodiana.</title>
        <authorList>
            <person name="Chen X."/>
        </authorList>
    </citation>
    <scope>NUCLEOTIDE SEQUENCE [LARGE SCALE GENOMIC DNA]</scope>
    <source>
        <strain evidence="6">MN2024</strain>
        <tissue evidence="6">Gills</tissue>
    </source>
</reference>
<keyword evidence="1" id="KW-0732">Signal</keyword>
<dbReference type="InterPro" id="IPR003599">
    <property type="entry name" value="Ig_sub"/>
</dbReference>
<evidence type="ECO:0000256" key="1">
    <source>
        <dbReference type="ARBA" id="ARBA00022729"/>
    </source>
</evidence>
<dbReference type="InterPro" id="IPR003598">
    <property type="entry name" value="Ig_sub2"/>
</dbReference>
<dbReference type="Gene3D" id="2.60.40.10">
    <property type="entry name" value="Immunoglobulins"/>
    <property type="match status" value="2"/>
</dbReference>
<evidence type="ECO:0000313" key="6">
    <source>
        <dbReference type="EMBL" id="KAL3885034.1"/>
    </source>
</evidence>
<dbReference type="InterPro" id="IPR013783">
    <property type="entry name" value="Ig-like_fold"/>
</dbReference>
<evidence type="ECO:0000256" key="2">
    <source>
        <dbReference type="ARBA" id="ARBA00022737"/>
    </source>
</evidence>
<organism evidence="6 7">
    <name type="scientific">Sinanodonta woodiana</name>
    <name type="common">Chinese pond mussel</name>
    <name type="synonym">Anodonta woodiana</name>
    <dbReference type="NCBI Taxonomy" id="1069815"/>
    <lineage>
        <taxon>Eukaryota</taxon>
        <taxon>Metazoa</taxon>
        <taxon>Spiralia</taxon>
        <taxon>Lophotrochozoa</taxon>
        <taxon>Mollusca</taxon>
        <taxon>Bivalvia</taxon>
        <taxon>Autobranchia</taxon>
        <taxon>Heteroconchia</taxon>
        <taxon>Palaeoheterodonta</taxon>
        <taxon>Unionida</taxon>
        <taxon>Unionoidea</taxon>
        <taxon>Unionidae</taxon>
        <taxon>Unioninae</taxon>
        <taxon>Sinanodonta</taxon>
    </lineage>
</organism>
<dbReference type="PANTHER" id="PTHR12231">
    <property type="entry name" value="CTX-RELATED TYPE I TRANSMEMBRANE PROTEIN"/>
    <property type="match status" value="1"/>
</dbReference>
<evidence type="ECO:0000256" key="4">
    <source>
        <dbReference type="ARBA" id="ARBA00023319"/>
    </source>
</evidence>
<accession>A0ABD3XFJ2</accession>
<dbReference type="PROSITE" id="PS50835">
    <property type="entry name" value="IG_LIKE"/>
    <property type="match status" value="2"/>
</dbReference>
<feature type="domain" description="Ig-like" evidence="5">
    <location>
        <begin position="31"/>
        <end position="121"/>
    </location>
</feature>
<keyword evidence="2" id="KW-0677">Repeat</keyword>
<protein>
    <recommendedName>
        <fullName evidence="5">Ig-like domain-containing protein</fullName>
    </recommendedName>
</protein>
<dbReference type="AlphaFoldDB" id="A0ABD3XFJ2"/>
<dbReference type="SUPFAM" id="SSF48726">
    <property type="entry name" value="Immunoglobulin"/>
    <property type="match status" value="2"/>
</dbReference>
<keyword evidence="7" id="KW-1185">Reference proteome</keyword>